<keyword evidence="2" id="KW-0732">Signal</keyword>
<accession>A0A2A3JSQ6</accession>
<keyword evidence="5" id="KW-1185">Reference proteome</keyword>
<feature type="region of interest" description="Disordered" evidence="1">
    <location>
        <begin position="212"/>
        <end position="243"/>
    </location>
</feature>
<evidence type="ECO:0000256" key="2">
    <source>
        <dbReference type="SAM" id="SignalP"/>
    </source>
</evidence>
<feature type="signal peptide" evidence="2">
    <location>
        <begin position="1"/>
        <end position="35"/>
    </location>
</feature>
<gene>
    <name evidence="3" type="ORF">CLG85_017400</name>
    <name evidence="4" type="ORF">CLG85_19440</name>
</gene>
<sequence length="525" mass="54051">MRFLTGGPGAGHGARLGAGLTVGAAALTLALPANADVTPAEVWDDLSELLKGVGYEVSVTESESGGNLMLGDLTLRMAIPESEDQSAGDVTLGLADLTLEDLGDGTVGLRFPSPMPIEVRVTEEGTEPVEMTLELAQDGLSLVASGDPDALNYAYSAEATRLELVRLLAEGKELSRDVFSASLATGPLSGNSEVATTDGKRRYSHSYQADELRYDLSGSDPEQSDSTGQVSGRVTGLTSRGESVIPEVDPNSDAAAIMGAGFEGSGTLTFDSGQTTFALTDGGETMTGSSSSQGGSLEGAIDGTRMSYAFGLKALSYEAEGGDLPFPVSAAVDELALNLSMPLAKSDTPQDMALGVTLGGLTLSDAIWGIFDPGATLPRDPATLAFDLTGKVTPLVSVFDPAGLTRLEQEDAAPAELNALTLNSLTLSAAGAKITGQGEVAFNQEDTESFGGMPAPEGKVTFNLSGANGLIDKLIAMGLLSQQDAMGARMMLGMFTVPGSEPDTQTSTIEMNDQGQILANGQRIK</sequence>
<reference evidence="5" key="2">
    <citation type="submission" date="2023-07" db="EMBL/GenBank/DDBJ databases">
        <title>Yangia mangrovi SAOS 153D genome.</title>
        <authorList>
            <person name="Verma A."/>
            <person name="Pal Y."/>
            <person name="Sundharam S."/>
            <person name="Bisht B."/>
            <person name="Srinivasan K."/>
        </authorList>
    </citation>
    <scope>NUCLEOTIDE SEQUENCE [LARGE SCALE GENOMIC DNA]</scope>
    <source>
        <strain evidence="5">SAOS 153D</strain>
    </source>
</reference>
<dbReference type="OrthoDB" id="7791409at2"/>
<reference evidence="4" key="1">
    <citation type="submission" date="2017-09" db="EMBL/GenBank/DDBJ databases">
        <title>Yangia sp. SAOS 153D whole genome sequencing.</title>
        <authorList>
            <person name="Verma A."/>
            <person name="Krishnamurthi S."/>
        </authorList>
    </citation>
    <scope>NUCLEOTIDE SEQUENCE [LARGE SCALE GENOMIC DNA]</scope>
    <source>
        <strain evidence="4">SAOS 153D</strain>
    </source>
</reference>
<feature type="compositionally biased region" description="Polar residues" evidence="1">
    <location>
        <begin position="220"/>
        <end position="241"/>
    </location>
</feature>
<dbReference type="Pfam" id="PF09898">
    <property type="entry name" value="DUF2125"/>
    <property type="match status" value="1"/>
</dbReference>
<dbReference type="EMBL" id="NTHN02000035">
    <property type="protein sequence ID" value="MCT4372000.1"/>
    <property type="molecule type" value="Genomic_DNA"/>
</dbReference>
<feature type="chain" id="PRO_5012201193" evidence="2">
    <location>
        <begin position="36"/>
        <end position="525"/>
    </location>
</feature>
<dbReference type="InterPro" id="IPR018666">
    <property type="entry name" value="DUF2125"/>
</dbReference>
<dbReference type="AlphaFoldDB" id="A0A2A3JSQ6"/>
<dbReference type="EMBL" id="NTHN01000358">
    <property type="protein sequence ID" value="PBD17554.1"/>
    <property type="molecule type" value="Genomic_DNA"/>
</dbReference>
<evidence type="ECO:0000313" key="4">
    <source>
        <dbReference type="EMBL" id="PBD17554.1"/>
    </source>
</evidence>
<proteinExistence type="predicted"/>
<evidence type="ECO:0000313" key="3">
    <source>
        <dbReference type="EMBL" id="MCT4372000.1"/>
    </source>
</evidence>
<reference evidence="3" key="3">
    <citation type="submission" date="2024-05" db="EMBL/GenBank/DDBJ databases">
        <title>Yangia mangrovi SAOS 153D genome.</title>
        <authorList>
            <person name="Verma A."/>
            <person name="Pal Y."/>
            <person name="Sundharam S."/>
            <person name="Bisht B."/>
            <person name="Srinivasan K."/>
        </authorList>
    </citation>
    <scope>NUCLEOTIDE SEQUENCE</scope>
    <source>
        <strain evidence="3">SAOS 153D</strain>
    </source>
</reference>
<dbReference type="RefSeq" id="WP_095883728.1">
    <property type="nucleotide sequence ID" value="NZ_NTHN02000035.1"/>
</dbReference>
<protein>
    <submittedName>
        <fullName evidence="3">DUF2125 domain-containing protein</fullName>
    </submittedName>
</protein>
<organism evidence="4">
    <name type="scientific">Alloyangia mangrovi</name>
    <dbReference type="NCBI Taxonomy" id="1779329"/>
    <lineage>
        <taxon>Bacteria</taxon>
        <taxon>Pseudomonadati</taxon>
        <taxon>Pseudomonadota</taxon>
        <taxon>Alphaproteobacteria</taxon>
        <taxon>Rhodobacterales</taxon>
        <taxon>Roseobacteraceae</taxon>
        <taxon>Alloyangia</taxon>
    </lineage>
</organism>
<evidence type="ECO:0000256" key="1">
    <source>
        <dbReference type="SAM" id="MobiDB-lite"/>
    </source>
</evidence>
<comment type="caution">
    <text evidence="4">The sequence shown here is derived from an EMBL/GenBank/DDBJ whole genome shotgun (WGS) entry which is preliminary data.</text>
</comment>
<evidence type="ECO:0000313" key="5">
    <source>
        <dbReference type="Proteomes" id="UP000217448"/>
    </source>
</evidence>
<dbReference type="Proteomes" id="UP000217448">
    <property type="component" value="Unassembled WGS sequence"/>
</dbReference>
<name>A0A2A3JSQ6_9RHOB</name>